<reference evidence="3 4" key="1">
    <citation type="submission" date="2021-07" db="EMBL/GenBank/DDBJ databases">
        <authorList>
            <person name="Imarazene B."/>
            <person name="Zahm M."/>
            <person name="Klopp C."/>
            <person name="Cabau C."/>
            <person name="Beille S."/>
            <person name="Jouanno E."/>
            <person name="Castinel A."/>
            <person name="Lluch J."/>
            <person name="Gil L."/>
            <person name="Kuchtly C."/>
            <person name="Lopez Roques C."/>
            <person name="Donnadieu C."/>
            <person name="Parrinello H."/>
            <person name="Journot L."/>
            <person name="Du K."/>
            <person name="Schartl M."/>
            <person name="Retaux S."/>
            <person name="Guiguen Y."/>
        </authorList>
    </citation>
    <scope>NUCLEOTIDE SEQUENCE [LARGE SCALE GENOMIC DNA]</scope>
    <source>
        <strain evidence="3">Pach_M1</strain>
        <tissue evidence="3">Testis</tissue>
    </source>
</reference>
<dbReference type="GO" id="GO:0051726">
    <property type="term" value="P:regulation of cell cycle"/>
    <property type="evidence" value="ECO:0007669"/>
    <property type="project" value="InterPro"/>
</dbReference>
<feature type="signal peptide" evidence="2">
    <location>
        <begin position="1"/>
        <end position="26"/>
    </location>
</feature>
<comment type="caution">
    <text evidence="3">The sequence shown here is derived from an EMBL/GenBank/DDBJ whole genome shotgun (WGS) entry which is preliminary data.</text>
</comment>
<feature type="compositionally biased region" description="Low complexity" evidence="1">
    <location>
        <begin position="513"/>
        <end position="526"/>
    </location>
</feature>
<evidence type="ECO:0000256" key="2">
    <source>
        <dbReference type="SAM" id="SignalP"/>
    </source>
</evidence>
<dbReference type="EMBL" id="JAICCE010000008">
    <property type="protein sequence ID" value="KAG9274751.1"/>
    <property type="molecule type" value="Genomic_DNA"/>
</dbReference>
<dbReference type="PANTHER" id="PTHR46528:SF1">
    <property type="entry name" value="PROTEIN SON"/>
    <property type="match status" value="1"/>
</dbReference>
<accession>A0A8T2M174</accession>
<feature type="region of interest" description="Disordered" evidence="1">
    <location>
        <begin position="422"/>
        <end position="637"/>
    </location>
</feature>
<feature type="non-terminal residue" evidence="3">
    <location>
        <position position="1"/>
    </location>
</feature>
<name>A0A8T2M174_ASTMX</name>
<feature type="compositionally biased region" description="Basic and acidic residues" evidence="1">
    <location>
        <begin position="561"/>
        <end position="631"/>
    </location>
</feature>
<dbReference type="InterPro" id="IPR032922">
    <property type="entry name" value="SON"/>
</dbReference>
<dbReference type="PANTHER" id="PTHR46528">
    <property type="entry name" value="PROTEIN SON"/>
    <property type="match status" value="1"/>
</dbReference>
<evidence type="ECO:0000313" key="3">
    <source>
        <dbReference type="EMBL" id="KAG9274751.1"/>
    </source>
</evidence>
<dbReference type="AlphaFoldDB" id="A0A8T2M174"/>
<feature type="chain" id="PRO_5035947581" evidence="2">
    <location>
        <begin position="27"/>
        <end position="637"/>
    </location>
</feature>
<protein>
    <submittedName>
        <fullName evidence="3">Uncharacterized protein</fullName>
    </submittedName>
</protein>
<gene>
    <name evidence="3" type="ORF">AMEX_G11802</name>
</gene>
<evidence type="ECO:0000313" key="4">
    <source>
        <dbReference type="Proteomes" id="UP000752171"/>
    </source>
</evidence>
<dbReference type="GO" id="GO:0043484">
    <property type="term" value="P:regulation of RNA splicing"/>
    <property type="evidence" value="ECO:0007669"/>
    <property type="project" value="InterPro"/>
</dbReference>
<proteinExistence type="predicted"/>
<feature type="compositionally biased region" description="Low complexity" evidence="1">
    <location>
        <begin position="533"/>
        <end position="548"/>
    </location>
</feature>
<keyword evidence="2" id="KW-0732">Signal</keyword>
<evidence type="ECO:0000256" key="1">
    <source>
        <dbReference type="SAM" id="MobiDB-lite"/>
    </source>
</evidence>
<dbReference type="GO" id="GO:0003723">
    <property type="term" value="F:RNA binding"/>
    <property type="evidence" value="ECO:0007669"/>
    <property type="project" value="InterPro"/>
</dbReference>
<dbReference type="Proteomes" id="UP000752171">
    <property type="component" value="Unassembled WGS sequence"/>
</dbReference>
<sequence length="637" mass="69890">MERNRKSLVPLWTGLVIVLLNKQCQSSFTEGPAQTLSGSRAAETCNSTLLTNTPSVVSDAMVNISSKVLYGVWNKEDLPAGTLQHLQTRLTQIIQSALNLSATLNTEADADVIMLFRSLETLSGCNSLKFVESWGQMKLLPLLQHITPDFLIRLSHVNLTCEAYQTIVRLLSINSELISEENQRLIYTHFIYTYLSRTDTTDPGCVSHVTDIMEWLEMNFGVFFTNISQFSSLRFLSPSQIAELTLHSEALHSTYLINIIFRHLEEGPALQNIKEFMMHLINNSTILNMSPEVRDIMMNRTFSIIKVKFPEFTDSDWRDWFNITLVPLLPSLTPEMLTAVIADLHCTTYQIIVEGLNKAFDQMTLSRRQEITLVLIHYLKESENLNSLGLPCGFNTNTVNAWFSVNFGKYFIYVTIEDLKGSETSSETTKGESGTSSETTKGESGTSSETTKGGSGTSSETTKGESGTSSATTKRGSGSSSETTKGGSETSSETTKRGSETSSETTKRESETSSETTMGGSGTSSETTKRGSETSSETTKRGSGSSSETTKRGSETSSETTKTESETSSETTKRGSETSSETTKRGSETSSETTKRGSETSSETTKRGSETSSETTKREYGTSSETTKDRSGTSTEI</sequence>
<feature type="compositionally biased region" description="Basic and acidic residues" evidence="1">
    <location>
        <begin position="494"/>
        <end position="511"/>
    </location>
</feature>
<feature type="compositionally biased region" description="Low complexity" evidence="1">
    <location>
        <begin position="422"/>
        <end position="493"/>
    </location>
</feature>
<organism evidence="3 4">
    <name type="scientific">Astyanax mexicanus</name>
    <name type="common">Blind cave fish</name>
    <name type="synonym">Astyanax fasciatus mexicanus</name>
    <dbReference type="NCBI Taxonomy" id="7994"/>
    <lineage>
        <taxon>Eukaryota</taxon>
        <taxon>Metazoa</taxon>
        <taxon>Chordata</taxon>
        <taxon>Craniata</taxon>
        <taxon>Vertebrata</taxon>
        <taxon>Euteleostomi</taxon>
        <taxon>Actinopterygii</taxon>
        <taxon>Neopterygii</taxon>
        <taxon>Teleostei</taxon>
        <taxon>Ostariophysi</taxon>
        <taxon>Characiformes</taxon>
        <taxon>Characoidei</taxon>
        <taxon>Acestrorhamphidae</taxon>
        <taxon>Acestrorhamphinae</taxon>
        <taxon>Astyanax</taxon>
    </lineage>
</organism>